<keyword evidence="1" id="KW-0175">Coiled coil</keyword>
<dbReference type="Gene3D" id="1.20.5.390">
    <property type="entry name" value="L1 transposable element, trimerization domain"/>
    <property type="match status" value="1"/>
</dbReference>
<evidence type="ECO:0000313" key="3">
    <source>
        <dbReference type="Proteomes" id="UP000000304"/>
    </source>
</evidence>
<evidence type="ECO:0000313" key="2">
    <source>
        <dbReference type="EMBL" id="EDX11626.1"/>
    </source>
</evidence>
<gene>
    <name evidence="2" type="primary">Dsim\GD19739</name>
    <name evidence="2" type="ORF">Dsim_GD19739</name>
</gene>
<dbReference type="HOGENOM" id="CLU_204147_0_0_1"/>
<evidence type="ECO:0000256" key="1">
    <source>
        <dbReference type="SAM" id="Coils"/>
    </source>
</evidence>
<proteinExistence type="predicted"/>
<keyword evidence="3" id="KW-1185">Reference proteome</keyword>
<dbReference type="AlphaFoldDB" id="B4QVK1"/>
<reference evidence="2 3" key="1">
    <citation type="journal article" date="2007" name="Nature">
        <title>Evolution of genes and genomes on the Drosophila phylogeny.</title>
        <authorList>
            <consortium name="Drosophila 12 Genomes Consortium"/>
            <person name="Clark A.G."/>
            <person name="Eisen M.B."/>
            <person name="Smith D.R."/>
            <person name="Bergman C.M."/>
            <person name="Oliver B."/>
            <person name="Markow T.A."/>
            <person name="Kaufman T.C."/>
            <person name="Kellis M."/>
            <person name="Gelbart W."/>
            <person name="Iyer V.N."/>
            <person name="Pollard D.A."/>
            <person name="Sackton T.B."/>
            <person name="Larracuente A.M."/>
            <person name="Singh N.D."/>
            <person name="Abad J.P."/>
            <person name="Abt D.N."/>
            <person name="Adryan B."/>
            <person name="Aguade M."/>
            <person name="Akashi H."/>
            <person name="Anderson W.W."/>
            <person name="Aquadro C.F."/>
            <person name="Ardell D.H."/>
            <person name="Arguello R."/>
            <person name="Artieri C.G."/>
            <person name="Barbash D.A."/>
            <person name="Barker D."/>
            <person name="Barsanti P."/>
            <person name="Batterham P."/>
            <person name="Batzoglou S."/>
            <person name="Begun D."/>
            <person name="Bhutkar A."/>
            <person name="Blanco E."/>
            <person name="Bosak S.A."/>
            <person name="Bradley R.K."/>
            <person name="Brand A.D."/>
            <person name="Brent M.R."/>
            <person name="Brooks A.N."/>
            <person name="Brown R.H."/>
            <person name="Butlin R.K."/>
            <person name="Caggese C."/>
            <person name="Calvi B.R."/>
            <person name="Bernardo de Carvalho A."/>
            <person name="Caspi A."/>
            <person name="Castrezana S."/>
            <person name="Celniker S.E."/>
            <person name="Chang J.L."/>
            <person name="Chapple C."/>
            <person name="Chatterji S."/>
            <person name="Chinwalla A."/>
            <person name="Civetta A."/>
            <person name="Clifton S.W."/>
            <person name="Comeron J.M."/>
            <person name="Costello J.C."/>
            <person name="Coyne J.A."/>
            <person name="Daub J."/>
            <person name="David R.G."/>
            <person name="Delcher A.L."/>
            <person name="Delehaunty K."/>
            <person name="Do C.B."/>
            <person name="Ebling H."/>
            <person name="Edwards K."/>
            <person name="Eickbush T."/>
            <person name="Evans J.D."/>
            <person name="Filipski A."/>
            <person name="Findeiss S."/>
            <person name="Freyhult E."/>
            <person name="Fulton L."/>
            <person name="Fulton R."/>
            <person name="Garcia A.C."/>
            <person name="Gardiner A."/>
            <person name="Garfield D.A."/>
            <person name="Garvin B.E."/>
            <person name="Gibson G."/>
            <person name="Gilbert D."/>
            <person name="Gnerre S."/>
            <person name="Godfrey J."/>
            <person name="Good R."/>
            <person name="Gotea V."/>
            <person name="Gravely B."/>
            <person name="Greenberg A.J."/>
            <person name="Griffiths-Jones S."/>
            <person name="Gross S."/>
            <person name="Guigo R."/>
            <person name="Gustafson E.A."/>
            <person name="Haerty W."/>
            <person name="Hahn M.W."/>
            <person name="Halligan D.L."/>
            <person name="Halpern A.L."/>
            <person name="Halter G.M."/>
            <person name="Han M.V."/>
            <person name="Heger A."/>
            <person name="Hillier L."/>
            <person name="Hinrichs A.S."/>
            <person name="Holmes I."/>
            <person name="Hoskins R.A."/>
            <person name="Hubisz M.J."/>
            <person name="Hultmark D."/>
            <person name="Huntley M.A."/>
            <person name="Jaffe D.B."/>
            <person name="Jagadeeshan S."/>
            <person name="Jeck W.R."/>
            <person name="Johnson J."/>
            <person name="Jones C.D."/>
            <person name="Jordan W.C."/>
            <person name="Karpen G.H."/>
            <person name="Kataoka E."/>
            <person name="Keightley P.D."/>
            <person name="Kheradpour P."/>
            <person name="Kirkness E.F."/>
            <person name="Koerich L.B."/>
            <person name="Kristiansen K."/>
            <person name="Kudrna D."/>
            <person name="Kulathinal R.J."/>
            <person name="Kumar S."/>
            <person name="Kwok R."/>
            <person name="Lander E."/>
            <person name="Langley C.H."/>
            <person name="Lapoint R."/>
            <person name="Lazzaro B.P."/>
            <person name="Lee S.J."/>
            <person name="Levesque L."/>
            <person name="Li R."/>
            <person name="Lin C.F."/>
            <person name="Lin M.F."/>
            <person name="Lindblad-Toh K."/>
            <person name="Llopart A."/>
            <person name="Long M."/>
            <person name="Low L."/>
            <person name="Lozovsky E."/>
            <person name="Lu J."/>
            <person name="Luo M."/>
            <person name="Machado C.A."/>
            <person name="Makalowski W."/>
            <person name="Marzo M."/>
            <person name="Matsuda M."/>
            <person name="Matzkin L."/>
            <person name="McAllister B."/>
            <person name="McBride C.S."/>
            <person name="McKernan B."/>
            <person name="McKernan K."/>
            <person name="Mendez-Lago M."/>
            <person name="Minx P."/>
            <person name="Mollenhauer M.U."/>
            <person name="Montooth K."/>
            <person name="Mount S.M."/>
            <person name="Mu X."/>
            <person name="Myers E."/>
            <person name="Negre B."/>
            <person name="Newfeld S."/>
            <person name="Nielsen R."/>
            <person name="Noor M.A."/>
            <person name="O'Grady P."/>
            <person name="Pachter L."/>
            <person name="Papaceit M."/>
            <person name="Parisi M.J."/>
            <person name="Parisi M."/>
            <person name="Parts L."/>
            <person name="Pedersen J.S."/>
            <person name="Pesole G."/>
            <person name="Phillippy A.M."/>
            <person name="Ponting C.P."/>
            <person name="Pop M."/>
            <person name="Porcelli D."/>
            <person name="Powell J.R."/>
            <person name="Prohaska S."/>
            <person name="Pruitt K."/>
            <person name="Puig M."/>
            <person name="Quesneville H."/>
            <person name="Ram K.R."/>
            <person name="Rand D."/>
            <person name="Rasmussen M.D."/>
            <person name="Reed L.K."/>
            <person name="Reenan R."/>
            <person name="Reily A."/>
            <person name="Remington K.A."/>
            <person name="Rieger T.T."/>
            <person name="Ritchie M.G."/>
            <person name="Robin C."/>
            <person name="Rogers Y.H."/>
            <person name="Rohde C."/>
            <person name="Rozas J."/>
            <person name="Rubenfield M.J."/>
            <person name="Ruiz A."/>
            <person name="Russo S."/>
            <person name="Salzberg S.L."/>
            <person name="Sanchez-Gracia A."/>
            <person name="Saranga D.J."/>
            <person name="Sato H."/>
            <person name="Schaeffer S.W."/>
            <person name="Schatz M.C."/>
            <person name="Schlenke T."/>
            <person name="Schwartz R."/>
            <person name="Segarra C."/>
            <person name="Singh R.S."/>
            <person name="Sirot L."/>
            <person name="Sirota M."/>
            <person name="Sisneros N.B."/>
            <person name="Smith C.D."/>
            <person name="Smith T.F."/>
            <person name="Spieth J."/>
            <person name="Stage D.E."/>
            <person name="Stark A."/>
            <person name="Stephan W."/>
            <person name="Strausberg R.L."/>
            <person name="Strempel S."/>
            <person name="Sturgill D."/>
            <person name="Sutton G."/>
            <person name="Sutton G.G."/>
            <person name="Tao W."/>
            <person name="Teichmann S."/>
            <person name="Tobari Y.N."/>
            <person name="Tomimura Y."/>
            <person name="Tsolas J.M."/>
            <person name="Valente V.L."/>
            <person name="Venter E."/>
            <person name="Venter J.C."/>
            <person name="Vicario S."/>
            <person name="Vieira F.G."/>
            <person name="Vilella A.J."/>
            <person name="Villasante A."/>
            <person name="Walenz B."/>
            <person name="Wang J."/>
            <person name="Wasserman M."/>
            <person name="Watts T."/>
            <person name="Wilson D."/>
            <person name="Wilson R.K."/>
            <person name="Wing R.A."/>
            <person name="Wolfner M.F."/>
            <person name="Wong A."/>
            <person name="Wong G.K."/>
            <person name="Wu C.I."/>
            <person name="Wu G."/>
            <person name="Yamamoto D."/>
            <person name="Yang H.P."/>
            <person name="Yang S.P."/>
            <person name="Yorke J.A."/>
            <person name="Yoshida K."/>
            <person name="Zdobnov E."/>
            <person name="Zhang P."/>
            <person name="Zhang Y."/>
            <person name="Zimin A.V."/>
            <person name="Baldwin J."/>
            <person name="Abdouelleil A."/>
            <person name="Abdulkadir J."/>
            <person name="Abebe A."/>
            <person name="Abera B."/>
            <person name="Abreu J."/>
            <person name="Acer S.C."/>
            <person name="Aftuck L."/>
            <person name="Alexander A."/>
            <person name="An P."/>
            <person name="Anderson E."/>
            <person name="Anderson S."/>
            <person name="Arachi H."/>
            <person name="Azer M."/>
            <person name="Bachantsang P."/>
            <person name="Barry A."/>
            <person name="Bayul T."/>
            <person name="Berlin A."/>
            <person name="Bessette D."/>
            <person name="Bloom T."/>
            <person name="Blye J."/>
            <person name="Boguslavskiy L."/>
            <person name="Bonnet C."/>
            <person name="Boukhgalter B."/>
            <person name="Bourzgui I."/>
            <person name="Brown A."/>
            <person name="Cahill P."/>
            <person name="Channer S."/>
            <person name="Cheshatsang Y."/>
            <person name="Chuda L."/>
            <person name="Citroen M."/>
            <person name="Collymore A."/>
            <person name="Cooke P."/>
            <person name="Costello M."/>
            <person name="D'Aco K."/>
            <person name="Daza R."/>
            <person name="De Haan G."/>
            <person name="DeGray S."/>
            <person name="DeMaso C."/>
            <person name="Dhargay N."/>
            <person name="Dooley K."/>
            <person name="Dooley E."/>
            <person name="Doricent M."/>
            <person name="Dorje P."/>
            <person name="Dorjee K."/>
            <person name="Dupes A."/>
            <person name="Elong R."/>
            <person name="Falk J."/>
            <person name="Farina A."/>
            <person name="Faro S."/>
            <person name="Ferguson D."/>
            <person name="Fisher S."/>
            <person name="Foley C.D."/>
            <person name="Franke A."/>
            <person name="Friedrich D."/>
            <person name="Gadbois L."/>
            <person name="Gearin G."/>
            <person name="Gearin C.R."/>
            <person name="Giannoukos G."/>
            <person name="Goode T."/>
            <person name="Graham J."/>
            <person name="Grandbois E."/>
            <person name="Grewal S."/>
            <person name="Gyaltsen K."/>
            <person name="Hafez N."/>
            <person name="Hagos B."/>
            <person name="Hall J."/>
            <person name="Henson C."/>
            <person name="Hollinger A."/>
            <person name="Honan T."/>
            <person name="Huard M.D."/>
            <person name="Hughes L."/>
            <person name="Hurhula B."/>
            <person name="Husby M.E."/>
            <person name="Kamat A."/>
            <person name="Kanga B."/>
            <person name="Kashin S."/>
            <person name="Khazanovich D."/>
            <person name="Kisner P."/>
            <person name="Lance K."/>
            <person name="Lara M."/>
            <person name="Lee W."/>
            <person name="Lennon N."/>
            <person name="Letendre F."/>
            <person name="LeVine R."/>
            <person name="Lipovsky A."/>
            <person name="Liu X."/>
            <person name="Liu J."/>
            <person name="Liu S."/>
            <person name="Lokyitsang T."/>
            <person name="Lokyitsang Y."/>
            <person name="Lubonja R."/>
            <person name="Lui A."/>
            <person name="MacDonald P."/>
            <person name="Magnisalis V."/>
            <person name="Maru K."/>
            <person name="Matthews C."/>
            <person name="McCusker W."/>
            <person name="McDonough S."/>
            <person name="Mehta T."/>
            <person name="Meldrim J."/>
            <person name="Meneus L."/>
            <person name="Mihai O."/>
            <person name="Mihalev A."/>
            <person name="Mihova T."/>
            <person name="Mittelman R."/>
            <person name="Mlenga V."/>
            <person name="Montmayeur A."/>
            <person name="Mulrain L."/>
            <person name="Navidi A."/>
            <person name="Naylor J."/>
            <person name="Negash T."/>
            <person name="Nguyen T."/>
            <person name="Nguyen N."/>
            <person name="Nicol R."/>
            <person name="Norbu C."/>
            <person name="Norbu N."/>
            <person name="Novod N."/>
            <person name="O'Neill B."/>
            <person name="Osman S."/>
            <person name="Markiewicz E."/>
            <person name="Oyono O.L."/>
            <person name="Patti C."/>
            <person name="Phunkhang P."/>
            <person name="Pierre F."/>
            <person name="Priest M."/>
            <person name="Raghuraman S."/>
            <person name="Rege F."/>
            <person name="Reyes R."/>
            <person name="Rise C."/>
            <person name="Rogov P."/>
            <person name="Ross K."/>
            <person name="Ryan E."/>
            <person name="Settipalli S."/>
            <person name="Shea T."/>
            <person name="Sherpa N."/>
            <person name="Shi L."/>
            <person name="Shih D."/>
            <person name="Sparrow T."/>
            <person name="Spaulding J."/>
            <person name="Stalker J."/>
            <person name="Stange-Thomann N."/>
            <person name="Stavropoulos S."/>
            <person name="Stone C."/>
            <person name="Strader C."/>
            <person name="Tesfaye S."/>
            <person name="Thomson T."/>
            <person name="Thoulutsang Y."/>
            <person name="Thoulutsang D."/>
            <person name="Topham K."/>
            <person name="Topping I."/>
            <person name="Tsamla T."/>
            <person name="Vassiliev H."/>
            <person name="Vo A."/>
            <person name="Wangchuk T."/>
            <person name="Wangdi T."/>
            <person name="Weiand M."/>
            <person name="Wilkinson J."/>
            <person name="Wilson A."/>
            <person name="Yadav S."/>
            <person name="Young G."/>
            <person name="Yu Q."/>
            <person name="Zembek L."/>
            <person name="Zhong D."/>
            <person name="Zimmer A."/>
            <person name="Zwirko Z."/>
            <person name="Jaffe D.B."/>
            <person name="Alvarez P."/>
            <person name="Brockman W."/>
            <person name="Butler J."/>
            <person name="Chin C."/>
            <person name="Gnerre S."/>
            <person name="Grabherr M."/>
            <person name="Kleber M."/>
            <person name="Mauceli E."/>
            <person name="MacCallum I."/>
        </authorList>
    </citation>
    <scope>NUCLEOTIDE SEQUENCE [LARGE SCALE GENOMIC DNA]</scope>
    <source>
        <strain evidence="3">white501</strain>
    </source>
</reference>
<organism evidence="2 3">
    <name type="scientific">Drosophila simulans</name>
    <name type="common">Fruit fly</name>
    <dbReference type="NCBI Taxonomy" id="7240"/>
    <lineage>
        <taxon>Eukaryota</taxon>
        <taxon>Metazoa</taxon>
        <taxon>Ecdysozoa</taxon>
        <taxon>Arthropoda</taxon>
        <taxon>Hexapoda</taxon>
        <taxon>Insecta</taxon>
        <taxon>Pterygota</taxon>
        <taxon>Neoptera</taxon>
        <taxon>Endopterygota</taxon>
        <taxon>Diptera</taxon>
        <taxon>Brachycera</taxon>
        <taxon>Muscomorpha</taxon>
        <taxon>Ephydroidea</taxon>
        <taxon>Drosophilidae</taxon>
        <taxon>Drosophila</taxon>
        <taxon>Sophophora</taxon>
    </lineage>
</organism>
<protein>
    <submittedName>
        <fullName evidence="2">GD19739</fullName>
    </submittedName>
</protein>
<feature type="coiled-coil region" evidence="1">
    <location>
        <begin position="9"/>
        <end position="43"/>
    </location>
</feature>
<sequence>MENSELEKASAVNDQLAELRQQVQALENRVKKYARQLADISDQVEQIAALLRSHRRGPSSFRAQNKLRP</sequence>
<dbReference type="Proteomes" id="UP000000304">
    <property type="component" value="Chromosome 3R"/>
</dbReference>
<dbReference type="EMBL" id="CM000364">
    <property type="protein sequence ID" value="EDX11626.1"/>
    <property type="molecule type" value="Genomic_DNA"/>
</dbReference>
<name>B4QVK1_DROSI</name>
<dbReference type="PhylomeDB" id="B4QVK1"/>
<accession>B4QVK1</accession>